<evidence type="ECO:0000256" key="1">
    <source>
        <dbReference type="SAM" id="MobiDB-lite"/>
    </source>
</evidence>
<keyword evidence="3" id="KW-1185">Reference proteome</keyword>
<feature type="compositionally biased region" description="Acidic residues" evidence="1">
    <location>
        <begin position="1"/>
        <end position="10"/>
    </location>
</feature>
<evidence type="ECO:0000313" key="2">
    <source>
        <dbReference type="EMBL" id="KAI5424668.1"/>
    </source>
</evidence>
<gene>
    <name evidence="2" type="ORF">KIW84_030745</name>
</gene>
<accession>A0A9D4XQK1</accession>
<evidence type="ECO:0000313" key="3">
    <source>
        <dbReference type="Proteomes" id="UP001058974"/>
    </source>
</evidence>
<protein>
    <submittedName>
        <fullName evidence="2">Uncharacterized protein</fullName>
    </submittedName>
</protein>
<organism evidence="2 3">
    <name type="scientific">Pisum sativum</name>
    <name type="common">Garden pea</name>
    <name type="synonym">Lathyrus oleraceus</name>
    <dbReference type="NCBI Taxonomy" id="3888"/>
    <lineage>
        <taxon>Eukaryota</taxon>
        <taxon>Viridiplantae</taxon>
        <taxon>Streptophyta</taxon>
        <taxon>Embryophyta</taxon>
        <taxon>Tracheophyta</taxon>
        <taxon>Spermatophyta</taxon>
        <taxon>Magnoliopsida</taxon>
        <taxon>eudicotyledons</taxon>
        <taxon>Gunneridae</taxon>
        <taxon>Pentapetalae</taxon>
        <taxon>rosids</taxon>
        <taxon>fabids</taxon>
        <taxon>Fabales</taxon>
        <taxon>Fabaceae</taxon>
        <taxon>Papilionoideae</taxon>
        <taxon>50 kb inversion clade</taxon>
        <taxon>NPAAA clade</taxon>
        <taxon>Hologalegina</taxon>
        <taxon>IRL clade</taxon>
        <taxon>Fabeae</taxon>
        <taxon>Lathyrus</taxon>
    </lineage>
</organism>
<sequence>MHDFDEDVDEGLNIRMDNGESRIEPVDGADTSQGKPEVFTTGEMDMEHVREDDYMTDELDSGTDEDNWDDRPAMIRFNEEEKLIKDFIFKVGMKFSSLKQFKKVVLEQNVLNETLKNNSSMKLNKVVGYLRPRRESKGNTFKLNIGRPTPRFPPKVPEPVVRTFIGPRPKLSKSTVKQMSIDTNKEKGQAFTYKPMKIIISPRKKAKHVEIPKRKSDRLRTMKTCDIVEPERHAEDPFVILEEDTSVGSARGKKTWNDIQKSLTQ</sequence>
<dbReference type="Proteomes" id="UP001058974">
    <property type="component" value="Chromosome 3"/>
</dbReference>
<feature type="region of interest" description="Disordered" evidence="1">
    <location>
        <begin position="1"/>
        <end position="38"/>
    </location>
</feature>
<reference evidence="2 3" key="1">
    <citation type="journal article" date="2022" name="Nat. Genet.">
        <title>Improved pea reference genome and pan-genome highlight genomic features and evolutionary characteristics.</title>
        <authorList>
            <person name="Yang T."/>
            <person name="Liu R."/>
            <person name="Luo Y."/>
            <person name="Hu S."/>
            <person name="Wang D."/>
            <person name="Wang C."/>
            <person name="Pandey M.K."/>
            <person name="Ge S."/>
            <person name="Xu Q."/>
            <person name="Li N."/>
            <person name="Li G."/>
            <person name="Huang Y."/>
            <person name="Saxena R.K."/>
            <person name="Ji Y."/>
            <person name="Li M."/>
            <person name="Yan X."/>
            <person name="He Y."/>
            <person name="Liu Y."/>
            <person name="Wang X."/>
            <person name="Xiang C."/>
            <person name="Varshney R.K."/>
            <person name="Ding H."/>
            <person name="Gao S."/>
            <person name="Zong X."/>
        </authorList>
    </citation>
    <scope>NUCLEOTIDE SEQUENCE [LARGE SCALE GENOMIC DNA]</scope>
    <source>
        <strain evidence="2 3">cv. Zhongwan 6</strain>
    </source>
</reference>
<name>A0A9D4XQK1_PEA</name>
<dbReference type="EMBL" id="JAMSHJ010000003">
    <property type="protein sequence ID" value="KAI5424668.1"/>
    <property type="molecule type" value="Genomic_DNA"/>
</dbReference>
<comment type="caution">
    <text evidence="2">The sequence shown here is derived from an EMBL/GenBank/DDBJ whole genome shotgun (WGS) entry which is preliminary data.</text>
</comment>
<dbReference type="Gramene" id="Psat03G0074500-T1">
    <property type="protein sequence ID" value="KAI5424668.1"/>
    <property type="gene ID" value="KIW84_030745"/>
</dbReference>
<dbReference type="AlphaFoldDB" id="A0A9D4XQK1"/>
<proteinExistence type="predicted"/>